<dbReference type="SUPFAM" id="SSF63748">
    <property type="entry name" value="Tudor/PWWP/MBT"/>
    <property type="match status" value="1"/>
</dbReference>
<sequence>MLNAPPSALSSTRRRKKDANKTPSRPRRCVITPSGSLPRKCDNAHLKDYFVASAFAGIGGMDRGFQLAGFDVVVQIENNKWCLEVLRKQFGSGIERYTPGNIRDVKLLPAGVKVLLVTPPCVDLSSMNIFGVGIHGKETGKIREVFRILKAMKEKNQFVPIVVIENVLNILSAEAMKYLIEAFSELEYDYLAWRTVDLLGALPHSRNRVILVATRDGINPHDILFEANPECECEKVRTGEEKIGNEYSSSSAVCALCQNSPDAPTIQEVAVIVNTSQINQAPSYHKNPCLLTSSKSTYVCEFRRKNSKKRKFEDIREDNGNNDDADDDEEENPFPCYKLDIRDIERLMGFPEDYTKISSASENDCNRRVKLLANAIAVNHSEWIAQSCSNAIRNKVAIDDEEEKNGCTPSFLSTRKIIEEKFTVLRRKNGETIRISSLYDKDKNFPECGLIDLKSNSDEILIPKGDIHRYPVLNTYVPLPIFLKYKNTQIGDKNKRVRLFKYAERLLQHWAALEYWILVALVRDDAQRRGLLRRFGDKVVLNDDNIDILEVADFEESVASFCEKKGDVKFISGNEKYAADFLDVDALANKIREKNTIASDALRGGKLVLVDGNVAEKNKGNDLCARWPAVALTFPEDAETIKATMKKFGRFGKTFSSIVSTREVFVCYFNRNKRRCEWVHENKVSDIFSEVIEDELETKKRRRETFGEDEERKKAFEGANLCRREMEKIIKNGKNTRDDADDTEDGDDNNNNNNNKNKNDTLCNSMKGDGAVGMRVDVFWPKEKKYYRGIVNSFDADSQRHHVIYDDGDEEKALNFEKEKILLPLWGISKKIKLDRRGGYKRAHPN</sequence>
<evidence type="ECO:0000256" key="4">
    <source>
        <dbReference type="PROSITE-ProRule" id="PRU01016"/>
    </source>
</evidence>
<dbReference type="OrthoDB" id="549476at2759"/>
<dbReference type="PROSITE" id="PS51679">
    <property type="entry name" value="SAM_MT_C5"/>
    <property type="match status" value="1"/>
</dbReference>
<name>K8ERB4_9CHLO</name>
<keyword evidence="3 4" id="KW-0949">S-adenosyl-L-methionine</keyword>
<protein>
    <submittedName>
        <fullName evidence="6">Methyltransferase</fullName>
    </submittedName>
</protein>
<keyword evidence="2 4" id="KW-0808">Transferase</keyword>
<dbReference type="KEGG" id="bpg:Bathy19g00150"/>
<organism evidence="6 7">
    <name type="scientific">Bathycoccus prasinos</name>
    <dbReference type="NCBI Taxonomy" id="41875"/>
    <lineage>
        <taxon>Eukaryota</taxon>
        <taxon>Viridiplantae</taxon>
        <taxon>Chlorophyta</taxon>
        <taxon>Mamiellophyceae</taxon>
        <taxon>Mamiellales</taxon>
        <taxon>Bathycoccaceae</taxon>
        <taxon>Bathycoccus</taxon>
    </lineage>
</organism>
<evidence type="ECO:0000256" key="1">
    <source>
        <dbReference type="ARBA" id="ARBA00022603"/>
    </source>
</evidence>
<accession>K8ERB4</accession>
<feature type="region of interest" description="Disordered" evidence="5">
    <location>
        <begin position="1"/>
        <end position="34"/>
    </location>
</feature>
<dbReference type="PRINTS" id="PR00105">
    <property type="entry name" value="C5METTRFRASE"/>
</dbReference>
<comment type="similarity">
    <text evidence="4">Belongs to the class I-like SAM-binding methyltransferase superfamily. C5-methyltransferase family.</text>
</comment>
<dbReference type="SUPFAM" id="SSF53335">
    <property type="entry name" value="S-adenosyl-L-methionine-dependent methyltransferases"/>
    <property type="match status" value="1"/>
</dbReference>
<dbReference type="STRING" id="41875.K8ERB4"/>
<keyword evidence="7" id="KW-1185">Reference proteome</keyword>
<evidence type="ECO:0000313" key="6">
    <source>
        <dbReference type="EMBL" id="CCO20782.1"/>
    </source>
</evidence>
<dbReference type="GeneID" id="19010685"/>
<dbReference type="EMBL" id="FO082260">
    <property type="protein sequence ID" value="CCO20782.1"/>
    <property type="molecule type" value="Genomic_DNA"/>
</dbReference>
<feature type="compositionally biased region" description="Basic residues" evidence="5">
    <location>
        <begin position="12"/>
        <end position="28"/>
    </location>
</feature>
<dbReference type="GO" id="GO:0008168">
    <property type="term" value="F:methyltransferase activity"/>
    <property type="evidence" value="ECO:0007669"/>
    <property type="project" value="UniProtKB-KW"/>
</dbReference>
<evidence type="ECO:0000313" key="7">
    <source>
        <dbReference type="Proteomes" id="UP000198341"/>
    </source>
</evidence>
<dbReference type="Pfam" id="PF00145">
    <property type="entry name" value="DNA_methylase"/>
    <property type="match status" value="1"/>
</dbReference>
<dbReference type="Gene3D" id="3.40.50.150">
    <property type="entry name" value="Vaccinia Virus protein VP39"/>
    <property type="match status" value="1"/>
</dbReference>
<evidence type="ECO:0000256" key="3">
    <source>
        <dbReference type="ARBA" id="ARBA00022691"/>
    </source>
</evidence>
<feature type="region of interest" description="Disordered" evidence="5">
    <location>
        <begin position="732"/>
        <end position="764"/>
    </location>
</feature>
<proteinExistence type="inferred from homology"/>
<dbReference type="GO" id="GO:0032259">
    <property type="term" value="P:methylation"/>
    <property type="evidence" value="ECO:0007669"/>
    <property type="project" value="UniProtKB-KW"/>
</dbReference>
<feature type="region of interest" description="Disordered" evidence="5">
    <location>
        <begin position="313"/>
        <end position="333"/>
    </location>
</feature>
<dbReference type="Gene3D" id="2.30.30.140">
    <property type="match status" value="1"/>
</dbReference>
<dbReference type="Proteomes" id="UP000198341">
    <property type="component" value="Chromosome 19"/>
</dbReference>
<evidence type="ECO:0000256" key="5">
    <source>
        <dbReference type="SAM" id="MobiDB-lite"/>
    </source>
</evidence>
<dbReference type="RefSeq" id="XP_007508063.1">
    <property type="nucleotide sequence ID" value="XM_007508001.1"/>
</dbReference>
<reference evidence="6 7" key="1">
    <citation type="submission" date="2011-10" db="EMBL/GenBank/DDBJ databases">
        <authorList>
            <person name="Genoscope - CEA"/>
        </authorList>
    </citation>
    <scope>NUCLEOTIDE SEQUENCE [LARGE SCALE GENOMIC DNA]</scope>
    <source>
        <strain evidence="6 7">RCC 1105</strain>
    </source>
</reference>
<gene>
    <name evidence="6" type="ordered locus">Bathy19g00150</name>
</gene>
<dbReference type="PANTHER" id="PTHR46098:SF1">
    <property type="entry name" value="TRNA (CYTOSINE(38)-C(5))-METHYLTRANSFERASE"/>
    <property type="match status" value="1"/>
</dbReference>
<dbReference type="InterPro" id="IPR001525">
    <property type="entry name" value="C5_MeTfrase"/>
</dbReference>
<dbReference type="InterPro" id="IPR029063">
    <property type="entry name" value="SAM-dependent_MTases_sf"/>
</dbReference>
<dbReference type="InterPro" id="IPR050750">
    <property type="entry name" value="C5-MTase"/>
</dbReference>
<evidence type="ECO:0000256" key="2">
    <source>
        <dbReference type="ARBA" id="ARBA00022679"/>
    </source>
</evidence>
<keyword evidence="1 4" id="KW-0489">Methyltransferase</keyword>
<dbReference type="CDD" id="cd20404">
    <property type="entry name" value="Tudor_Agenet_AtEML-like"/>
    <property type="match status" value="1"/>
</dbReference>
<feature type="compositionally biased region" description="Acidic residues" evidence="5">
    <location>
        <begin position="739"/>
        <end position="748"/>
    </location>
</feature>
<dbReference type="eggNOG" id="KOG1525">
    <property type="taxonomic scope" value="Eukaryota"/>
</dbReference>
<dbReference type="Gene3D" id="3.90.120.10">
    <property type="entry name" value="DNA Methylase, subunit A, domain 2"/>
    <property type="match status" value="1"/>
</dbReference>
<feature type="active site" evidence="4">
    <location>
        <position position="121"/>
    </location>
</feature>
<dbReference type="AlphaFoldDB" id="K8ERB4"/>
<feature type="compositionally biased region" description="Acidic residues" evidence="5">
    <location>
        <begin position="320"/>
        <end position="332"/>
    </location>
</feature>
<dbReference type="PANTHER" id="PTHR46098">
    <property type="entry name" value="TRNA (CYTOSINE(38)-C(5))-METHYLTRANSFERASE"/>
    <property type="match status" value="1"/>
</dbReference>